<dbReference type="AlphaFoldDB" id="A0A4R6UA95"/>
<comment type="pathway">
    <text evidence="2 8">Purine metabolism; purine nucleoside salvage.</text>
</comment>
<keyword evidence="5 8" id="KW-0328">Glycosyltransferase</keyword>
<keyword evidence="11" id="KW-1185">Reference proteome</keyword>
<organism evidence="10 11">
    <name type="scientific">Aureibacillus halotolerans</name>
    <dbReference type="NCBI Taxonomy" id="1508390"/>
    <lineage>
        <taxon>Bacteria</taxon>
        <taxon>Bacillati</taxon>
        <taxon>Bacillota</taxon>
        <taxon>Bacilli</taxon>
        <taxon>Bacillales</taxon>
        <taxon>Bacillaceae</taxon>
        <taxon>Aureibacillus</taxon>
    </lineage>
</organism>
<dbReference type="InterPro" id="IPR011270">
    <property type="entry name" value="Pur_Nuc_Pase_Ino/Guo-sp"/>
</dbReference>
<evidence type="ECO:0000256" key="3">
    <source>
        <dbReference type="ARBA" id="ARBA00006751"/>
    </source>
</evidence>
<proteinExistence type="inferred from homology"/>
<dbReference type="RefSeq" id="WP_133579466.1">
    <property type="nucleotide sequence ID" value="NZ_SNYJ01000003.1"/>
</dbReference>
<comment type="caution">
    <text evidence="10">The sequence shown here is derived from an EMBL/GenBank/DDBJ whole genome shotgun (WGS) entry which is preliminary data.</text>
</comment>
<name>A0A4R6UA95_9BACI</name>
<comment type="function">
    <text evidence="1">The purine nucleoside phosphorylases catalyze the phosphorolytic breakdown of the N-glycosidic bond in the beta-(deoxy)ribonucleoside molecules, with the formation of the corresponding free purine bases and pentose-1-phosphate. Cleaves guanosine, inosine, 2'-deoxyguanosine and 2'-deoxyinosine.</text>
</comment>
<keyword evidence="6 8" id="KW-0808">Transferase</keyword>
<evidence type="ECO:0000256" key="7">
    <source>
        <dbReference type="ARBA" id="ARBA00048556"/>
    </source>
</evidence>
<reference evidence="10 11" key="1">
    <citation type="submission" date="2019-03" db="EMBL/GenBank/DDBJ databases">
        <title>Genomic Encyclopedia of Type Strains, Phase IV (KMG-IV): sequencing the most valuable type-strain genomes for metagenomic binning, comparative biology and taxonomic classification.</title>
        <authorList>
            <person name="Goeker M."/>
        </authorList>
    </citation>
    <scope>NUCLEOTIDE SEQUENCE [LARGE SCALE GENOMIC DNA]</scope>
    <source>
        <strain evidence="10 11">DSM 28697</strain>
    </source>
</reference>
<sequence length="279" mass="30282">MENIWENSEAAVAFIRQKTNLKPVLGCVLGSGLGQFADGLEEAVRIPFEDVPGCKPSTVAGHSGAFIIGTYRDVPMVIMQGRYHYYEGYSMPEVTFPIRVMHQLGCRELIVTNACGGMDESFSPGQFMLITDHLNLTGDHPLIGKNDERFGPRFPDLSSAYDQEWQQVARTAAGSVDVTLQQGVYAAISGPSYLSHAELRMLRTLGADAVGMSTVPEVIVARHMGMRVLGISCITDLALGTATESLTHEEVVAVADAASAQFVQLLTTIVELAKKERFV</sequence>
<evidence type="ECO:0000256" key="8">
    <source>
        <dbReference type="PIRNR" id="PIRNR000477"/>
    </source>
</evidence>
<comment type="catalytic activity">
    <reaction evidence="7">
        <text>a purine 2'-deoxy-D-ribonucleoside + phosphate = a purine nucleobase + 2-deoxy-alpha-D-ribose 1-phosphate</text>
        <dbReference type="Rhea" id="RHEA:36431"/>
        <dbReference type="ChEBI" id="CHEBI:26386"/>
        <dbReference type="ChEBI" id="CHEBI:43474"/>
        <dbReference type="ChEBI" id="CHEBI:57259"/>
        <dbReference type="ChEBI" id="CHEBI:142361"/>
        <dbReference type="EC" id="2.4.2.1"/>
    </reaction>
</comment>
<dbReference type="UniPathway" id="UPA00606"/>
<gene>
    <name evidence="10" type="ORF">EV213_103184</name>
</gene>
<dbReference type="InterPro" id="IPR011268">
    <property type="entry name" value="Purine_phosphorylase"/>
</dbReference>
<evidence type="ECO:0000256" key="2">
    <source>
        <dbReference type="ARBA" id="ARBA00005058"/>
    </source>
</evidence>
<dbReference type="OrthoDB" id="1523230at2"/>
<dbReference type="PIRSF" id="PIRSF000477">
    <property type="entry name" value="PurNPase"/>
    <property type="match status" value="1"/>
</dbReference>
<dbReference type="GO" id="GO:0005737">
    <property type="term" value="C:cytoplasm"/>
    <property type="evidence" value="ECO:0007669"/>
    <property type="project" value="TreeGrafter"/>
</dbReference>
<dbReference type="GO" id="GO:0004731">
    <property type="term" value="F:purine-nucleoside phosphorylase activity"/>
    <property type="evidence" value="ECO:0007669"/>
    <property type="project" value="UniProtKB-EC"/>
</dbReference>
<feature type="domain" description="Nucleoside phosphorylase" evidence="9">
    <location>
        <begin position="25"/>
        <end position="271"/>
    </location>
</feature>
<dbReference type="CDD" id="cd09009">
    <property type="entry name" value="PNP-EcPNPII_like"/>
    <property type="match status" value="1"/>
</dbReference>
<dbReference type="GO" id="GO:0009116">
    <property type="term" value="P:nucleoside metabolic process"/>
    <property type="evidence" value="ECO:0007669"/>
    <property type="project" value="InterPro"/>
</dbReference>
<dbReference type="InterPro" id="IPR018099">
    <property type="entry name" value="Purine_phosphorylase-2_CS"/>
</dbReference>
<dbReference type="InterPro" id="IPR000845">
    <property type="entry name" value="Nucleoside_phosphorylase_d"/>
</dbReference>
<evidence type="ECO:0000259" key="9">
    <source>
        <dbReference type="Pfam" id="PF01048"/>
    </source>
</evidence>
<evidence type="ECO:0000313" key="11">
    <source>
        <dbReference type="Proteomes" id="UP000295632"/>
    </source>
</evidence>
<dbReference type="PANTHER" id="PTHR11904:SF9">
    <property type="entry name" value="PURINE NUCLEOSIDE PHOSPHORYLASE-RELATED"/>
    <property type="match status" value="1"/>
</dbReference>
<dbReference type="InterPro" id="IPR035994">
    <property type="entry name" value="Nucleoside_phosphorylase_sf"/>
</dbReference>
<dbReference type="EMBL" id="SNYJ01000003">
    <property type="protein sequence ID" value="TDQ41605.1"/>
    <property type="molecule type" value="Genomic_DNA"/>
</dbReference>
<dbReference type="PANTHER" id="PTHR11904">
    <property type="entry name" value="METHYLTHIOADENOSINE/PURINE NUCLEOSIDE PHOSPHORYLASE"/>
    <property type="match status" value="1"/>
</dbReference>
<dbReference type="Pfam" id="PF01048">
    <property type="entry name" value="PNP_UDP_1"/>
    <property type="match status" value="1"/>
</dbReference>
<dbReference type="Proteomes" id="UP000295632">
    <property type="component" value="Unassembled WGS sequence"/>
</dbReference>
<evidence type="ECO:0000256" key="5">
    <source>
        <dbReference type="ARBA" id="ARBA00022676"/>
    </source>
</evidence>
<dbReference type="NCBIfam" id="TIGR01700">
    <property type="entry name" value="PNPH"/>
    <property type="match status" value="1"/>
</dbReference>
<dbReference type="Gene3D" id="3.40.50.1580">
    <property type="entry name" value="Nucleoside phosphorylase domain"/>
    <property type="match status" value="1"/>
</dbReference>
<evidence type="ECO:0000313" key="10">
    <source>
        <dbReference type="EMBL" id="TDQ41605.1"/>
    </source>
</evidence>
<protein>
    <recommendedName>
        <fullName evidence="8">Purine nucleoside phosphorylase</fullName>
        <ecNumber evidence="8">2.4.2.1</ecNumber>
    </recommendedName>
    <alternativeName>
        <fullName evidence="8">Inosine-guanosine phosphorylase</fullName>
    </alternativeName>
</protein>
<dbReference type="EC" id="2.4.2.1" evidence="8"/>
<dbReference type="PROSITE" id="PS01240">
    <property type="entry name" value="PNP_MTAP_2"/>
    <property type="match status" value="1"/>
</dbReference>
<dbReference type="NCBIfam" id="NF006054">
    <property type="entry name" value="PRK08202.1"/>
    <property type="match status" value="1"/>
</dbReference>
<accession>A0A4R6UA95</accession>
<evidence type="ECO:0000256" key="4">
    <source>
        <dbReference type="ARBA" id="ARBA00011233"/>
    </source>
</evidence>
<comment type="subunit">
    <text evidence="4">Homotrimer.</text>
</comment>
<dbReference type="SUPFAM" id="SSF53167">
    <property type="entry name" value="Purine and uridine phosphorylases"/>
    <property type="match status" value="1"/>
</dbReference>
<evidence type="ECO:0000256" key="6">
    <source>
        <dbReference type="ARBA" id="ARBA00022679"/>
    </source>
</evidence>
<dbReference type="NCBIfam" id="TIGR01697">
    <property type="entry name" value="PNPH-PUNA-XAPA"/>
    <property type="match status" value="1"/>
</dbReference>
<evidence type="ECO:0000256" key="1">
    <source>
        <dbReference type="ARBA" id="ARBA00002678"/>
    </source>
</evidence>
<comment type="similarity">
    <text evidence="3 8">Belongs to the PNP/MTAP phosphorylase family.</text>
</comment>